<dbReference type="NCBIfam" id="NF041373">
    <property type="entry name" value="HGG_STG"/>
    <property type="match status" value="1"/>
</dbReference>
<reference evidence="2" key="1">
    <citation type="submission" date="2018-07" db="EMBL/GenBank/DDBJ databases">
        <authorList>
            <person name="Safronova V.I."/>
            <person name="Chirak E.R."/>
            <person name="Sazanova A.L."/>
        </authorList>
    </citation>
    <scope>NUCLEOTIDE SEQUENCE [LARGE SCALE GENOMIC DNA]</scope>
    <source>
        <strain evidence="2">RCAM04685</strain>
    </source>
</reference>
<protein>
    <submittedName>
        <fullName evidence="1">Uncharacterized protein</fullName>
    </submittedName>
</protein>
<dbReference type="AlphaFoldDB" id="A0A370KYR2"/>
<accession>A0A370KYR2</accession>
<dbReference type="InterPro" id="IPR047675">
    <property type="entry name" value="Putative_zinc-bd"/>
</dbReference>
<keyword evidence="2" id="KW-1185">Reference proteome</keyword>
<gene>
    <name evidence="1" type="ORF">DWE98_26180</name>
</gene>
<dbReference type="EMBL" id="QQTP01000022">
    <property type="protein sequence ID" value="RDJ20124.1"/>
    <property type="molecule type" value="Genomic_DNA"/>
</dbReference>
<evidence type="ECO:0000313" key="2">
    <source>
        <dbReference type="Proteomes" id="UP000255207"/>
    </source>
</evidence>
<name>A0A370KYR2_9HYPH</name>
<sequence>MPMHLSPRCCARTRSGMSCQSPAMPNCRCRMHGGKSPGAPKGNTYALKHGRFTAEAVQNRRMLSAMVKEMKALAELIT</sequence>
<organism evidence="1 2">
    <name type="scientific">Bosea caraganae</name>
    <dbReference type="NCBI Taxonomy" id="2763117"/>
    <lineage>
        <taxon>Bacteria</taxon>
        <taxon>Pseudomonadati</taxon>
        <taxon>Pseudomonadota</taxon>
        <taxon>Alphaproteobacteria</taxon>
        <taxon>Hyphomicrobiales</taxon>
        <taxon>Boseaceae</taxon>
        <taxon>Bosea</taxon>
    </lineage>
</organism>
<evidence type="ECO:0000313" key="1">
    <source>
        <dbReference type="EMBL" id="RDJ20124.1"/>
    </source>
</evidence>
<dbReference type="Proteomes" id="UP000255207">
    <property type="component" value="Unassembled WGS sequence"/>
</dbReference>
<comment type="caution">
    <text evidence="1">The sequence shown here is derived from an EMBL/GenBank/DDBJ whole genome shotgun (WGS) entry which is preliminary data.</text>
</comment>
<proteinExistence type="predicted"/>
<dbReference type="OrthoDB" id="7597230at2"/>